<sequence>MTEDVKLNVAVPRHQRDVYDEEAEQMGFASRAAYVRAMVNAGRRDFGLDPQGSGGEDTTLAEFVERRIVAFIEDADGASRDAVVEELTGDIEQTVTDCLARLDDAGRIDYDIQQDGLVVRSEDD</sequence>
<dbReference type="STRING" id="1407499.HHUB_2925"/>
<name>A0A0U5H407_9EURY</name>
<dbReference type="RefSeq" id="WP_059057323.1">
    <property type="nucleotide sequence ID" value="NZ_CEML01000001.1"/>
</dbReference>
<evidence type="ECO:0000313" key="2">
    <source>
        <dbReference type="Proteomes" id="UP000066737"/>
    </source>
</evidence>
<evidence type="ECO:0000313" key="1">
    <source>
        <dbReference type="EMBL" id="CQH59213.1"/>
    </source>
</evidence>
<gene>
    <name evidence="1" type="ORF">HHUB_2925</name>
</gene>
<dbReference type="Pfam" id="PF19121">
    <property type="entry name" value="DUF5805"/>
    <property type="match status" value="1"/>
</dbReference>
<dbReference type="GeneID" id="26659552"/>
<dbReference type="OrthoDB" id="251049at2157"/>
<proteinExistence type="predicted"/>
<organism evidence="1 2">
    <name type="scientific">Halobacterium hubeiense</name>
    <dbReference type="NCBI Taxonomy" id="1407499"/>
    <lineage>
        <taxon>Archaea</taxon>
        <taxon>Methanobacteriati</taxon>
        <taxon>Methanobacteriota</taxon>
        <taxon>Stenosarchaea group</taxon>
        <taxon>Halobacteria</taxon>
        <taxon>Halobacteriales</taxon>
        <taxon>Halobacteriaceae</taxon>
        <taxon>Halobacterium</taxon>
    </lineage>
</organism>
<dbReference type="EMBL" id="LN831302">
    <property type="protein sequence ID" value="CQH59213.1"/>
    <property type="molecule type" value="Genomic_DNA"/>
</dbReference>
<dbReference type="KEGG" id="hhb:Hhub_2925"/>
<reference evidence="2" key="1">
    <citation type="journal article" date="2016" name="Environ. Microbiol.">
        <title>The complete genome of a viable archaeum isolated from 123-million-year-old rock salt.</title>
        <authorList>
            <person name="Jaakkola S.T."/>
            <person name="Pfeiffer F."/>
            <person name="Ravantti J.J."/>
            <person name="Guo Q."/>
            <person name="Liu Y."/>
            <person name="Chen X."/>
            <person name="Ma H."/>
            <person name="Yang C."/>
            <person name="Oksanen H.M."/>
            <person name="Bamford D.H."/>
        </authorList>
    </citation>
    <scope>NUCLEOTIDE SEQUENCE</scope>
    <source>
        <strain evidence="2">JI20-1</strain>
    </source>
</reference>
<accession>A0A0U5H407</accession>
<dbReference type="InterPro" id="IPR043828">
    <property type="entry name" value="DUF5805"/>
</dbReference>
<protein>
    <submittedName>
        <fullName evidence="1">Uncharacterized protein</fullName>
    </submittedName>
</protein>
<keyword evidence="2" id="KW-1185">Reference proteome</keyword>
<dbReference type="AlphaFoldDB" id="A0A0U5H407"/>
<dbReference type="Proteomes" id="UP000066737">
    <property type="component" value="Chromosome I"/>
</dbReference>